<sequence length="228" mass="24808">MNGGHVAVVSAGVVRPMSWRGRTVLSGIQKTPVRGPVDVGPLGLAHDEQGDRKHHGGPDKAVLLYPDEHYQAWDGVLGTVAPPAFGENLTTAEILEDNVVVGSIYLVGSVALQVTQPRRPCYRLAAHHGLPDLAVQIQRTGRTGIYCRVARPGRLTAGDRLDLVLRPAHGITVAEVHRVLNIDRTDRAAAEHLLNHPEVLPASWTTLLRKRLDGHLDDQSTRLYGSRD</sequence>
<dbReference type="InterPro" id="IPR052353">
    <property type="entry name" value="Benzoxazolinone_Detox_Enz"/>
</dbReference>
<gene>
    <name evidence="3" type="ORF">ACFORO_34615</name>
</gene>
<feature type="domain" description="MOSC" evidence="2">
    <location>
        <begin position="31"/>
        <end position="164"/>
    </location>
</feature>
<dbReference type="RefSeq" id="WP_377874312.1">
    <property type="nucleotide sequence ID" value="NZ_JBHMAY010000070.1"/>
</dbReference>
<dbReference type="Proteomes" id="UP001595764">
    <property type="component" value="Unassembled WGS sequence"/>
</dbReference>
<dbReference type="PANTHER" id="PTHR30212">
    <property type="entry name" value="PROTEIN YIIM"/>
    <property type="match status" value="1"/>
</dbReference>
<protein>
    <submittedName>
        <fullName evidence="3">MOSC domain-containing protein</fullName>
    </submittedName>
</protein>
<feature type="region of interest" description="Disordered" evidence="1">
    <location>
        <begin position="36"/>
        <end position="58"/>
    </location>
</feature>
<dbReference type="Gene3D" id="2.40.33.20">
    <property type="entry name" value="PK beta-barrel domain-like"/>
    <property type="match status" value="1"/>
</dbReference>
<name>A0ABV7QVX4_9PSEU</name>
<evidence type="ECO:0000256" key="1">
    <source>
        <dbReference type="SAM" id="MobiDB-lite"/>
    </source>
</evidence>
<reference evidence="4" key="1">
    <citation type="journal article" date="2019" name="Int. J. Syst. Evol. Microbiol.">
        <title>The Global Catalogue of Microorganisms (GCM) 10K type strain sequencing project: providing services to taxonomists for standard genome sequencing and annotation.</title>
        <authorList>
            <consortium name="The Broad Institute Genomics Platform"/>
            <consortium name="The Broad Institute Genome Sequencing Center for Infectious Disease"/>
            <person name="Wu L."/>
            <person name="Ma J."/>
        </authorList>
    </citation>
    <scope>NUCLEOTIDE SEQUENCE [LARGE SCALE GENOMIC DNA]</scope>
    <source>
        <strain evidence="4">CGMCC 4.7682</strain>
    </source>
</reference>
<organism evidence="3 4">
    <name type="scientific">Amycolatopsis halotolerans</name>
    <dbReference type="NCBI Taxonomy" id="330083"/>
    <lineage>
        <taxon>Bacteria</taxon>
        <taxon>Bacillati</taxon>
        <taxon>Actinomycetota</taxon>
        <taxon>Actinomycetes</taxon>
        <taxon>Pseudonocardiales</taxon>
        <taxon>Pseudonocardiaceae</taxon>
        <taxon>Amycolatopsis</taxon>
    </lineage>
</organism>
<proteinExistence type="predicted"/>
<evidence type="ECO:0000259" key="2">
    <source>
        <dbReference type="PROSITE" id="PS51340"/>
    </source>
</evidence>
<evidence type="ECO:0000313" key="3">
    <source>
        <dbReference type="EMBL" id="MFC3515348.1"/>
    </source>
</evidence>
<evidence type="ECO:0000313" key="4">
    <source>
        <dbReference type="Proteomes" id="UP001595764"/>
    </source>
</evidence>
<comment type="caution">
    <text evidence="3">The sequence shown here is derived from an EMBL/GenBank/DDBJ whole genome shotgun (WGS) entry which is preliminary data.</text>
</comment>
<dbReference type="InterPro" id="IPR005302">
    <property type="entry name" value="MoCF_Sase_C"/>
</dbReference>
<dbReference type="PROSITE" id="PS51340">
    <property type="entry name" value="MOSC"/>
    <property type="match status" value="1"/>
</dbReference>
<dbReference type="EMBL" id="JBHRWI010000050">
    <property type="protein sequence ID" value="MFC3515348.1"/>
    <property type="molecule type" value="Genomic_DNA"/>
</dbReference>
<dbReference type="Pfam" id="PF03473">
    <property type="entry name" value="MOSC"/>
    <property type="match status" value="1"/>
</dbReference>
<dbReference type="PANTHER" id="PTHR30212:SF2">
    <property type="entry name" value="PROTEIN YIIM"/>
    <property type="match status" value="1"/>
</dbReference>
<dbReference type="InterPro" id="IPR011037">
    <property type="entry name" value="Pyrv_Knase-like_insert_dom_sf"/>
</dbReference>
<keyword evidence="4" id="KW-1185">Reference proteome</keyword>
<accession>A0ABV7QVX4</accession>
<dbReference type="SUPFAM" id="SSF50800">
    <property type="entry name" value="PK beta-barrel domain-like"/>
    <property type="match status" value="1"/>
</dbReference>